<accession>A0A8T1QUJ8</accession>
<reference evidence="1" key="1">
    <citation type="submission" date="2020-12" db="EMBL/GenBank/DDBJ databases">
        <title>WGS assembly of Carya illinoinensis cv. Pawnee.</title>
        <authorList>
            <person name="Platts A."/>
            <person name="Shu S."/>
            <person name="Wright S."/>
            <person name="Barry K."/>
            <person name="Edger P."/>
            <person name="Pires J.C."/>
            <person name="Schmutz J."/>
        </authorList>
    </citation>
    <scope>NUCLEOTIDE SEQUENCE</scope>
    <source>
        <tissue evidence="1">Leaf</tissue>
    </source>
</reference>
<dbReference type="AlphaFoldDB" id="A0A8T1QUJ8"/>
<proteinExistence type="predicted"/>
<evidence type="ECO:0000313" key="1">
    <source>
        <dbReference type="EMBL" id="KAG6658095.1"/>
    </source>
</evidence>
<name>A0A8T1QUJ8_CARIL</name>
<dbReference type="EMBL" id="CM031812">
    <property type="protein sequence ID" value="KAG6658095.1"/>
    <property type="molecule type" value="Genomic_DNA"/>
</dbReference>
<organism evidence="1 2">
    <name type="scientific">Carya illinoinensis</name>
    <name type="common">Pecan</name>
    <dbReference type="NCBI Taxonomy" id="32201"/>
    <lineage>
        <taxon>Eukaryota</taxon>
        <taxon>Viridiplantae</taxon>
        <taxon>Streptophyta</taxon>
        <taxon>Embryophyta</taxon>
        <taxon>Tracheophyta</taxon>
        <taxon>Spermatophyta</taxon>
        <taxon>Magnoliopsida</taxon>
        <taxon>eudicotyledons</taxon>
        <taxon>Gunneridae</taxon>
        <taxon>Pentapetalae</taxon>
        <taxon>rosids</taxon>
        <taxon>fabids</taxon>
        <taxon>Fagales</taxon>
        <taxon>Juglandaceae</taxon>
        <taxon>Carya</taxon>
    </lineage>
</organism>
<protein>
    <submittedName>
        <fullName evidence="1">Uncharacterized protein</fullName>
    </submittedName>
</protein>
<dbReference type="Proteomes" id="UP000811609">
    <property type="component" value="Chromosome 4"/>
</dbReference>
<gene>
    <name evidence="1" type="ORF">CIPAW_04G136600</name>
</gene>
<keyword evidence="2" id="KW-1185">Reference proteome</keyword>
<sequence length="150" mass="16859">MKCVCCDACACVSLSDDCCCVVKLSDLNCRVMIAVLSDLICCHVLFNSFVPPYESKASPHSVSTSFHQPLNYFFSFLFCFIFFRKLPLSLYSCIQPNRPHSLIDPLSQFFFFLSILINQSVPSSSNIYKYARTTASLSTIKSSYTAQIPI</sequence>
<comment type="caution">
    <text evidence="1">The sequence shown here is derived from an EMBL/GenBank/DDBJ whole genome shotgun (WGS) entry which is preliminary data.</text>
</comment>
<evidence type="ECO:0000313" key="2">
    <source>
        <dbReference type="Proteomes" id="UP000811609"/>
    </source>
</evidence>